<evidence type="ECO:0000313" key="9">
    <source>
        <dbReference type="Proteomes" id="UP000821853"/>
    </source>
</evidence>
<dbReference type="VEuPathDB" id="VectorBase:HLOH_058800"/>
<dbReference type="Pfam" id="PF00651">
    <property type="entry name" value="BTB"/>
    <property type="match status" value="1"/>
</dbReference>
<dbReference type="PANTHER" id="PTHR24413">
    <property type="entry name" value="SPECKLE-TYPE POZ PROTEIN"/>
    <property type="match status" value="1"/>
</dbReference>
<dbReference type="FunFam" id="3.30.710.10:FF:000159">
    <property type="entry name" value="Speckle-type POZ protein B"/>
    <property type="match status" value="1"/>
</dbReference>
<dbReference type="InterPro" id="IPR056423">
    <property type="entry name" value="BACK_BPM_SPOP"/>
</dbReference>
<evidence type="ECO:0000256" key="4">
    <source>
        <dbReference type="ARBA" id="ARBA00022786"/>
    </source>
</evidence>
<proteinExistence type="inferred from homology"/>
<dbReference type="SMART" id="SM00225">
    <property type="entry name" value="BTB"/>
    <property type="match status" value="1"/>
</dbReference>
<dbReference type="AlphaFoldDB" id="A0A9J6FNW1"/>
<keyword evidence="4" id="KW-0833">Ubl conjugation pathway</keyword>
<comment type="subcellular location">
    <subcellularLocation>
        <location evidence="1">Nucleus</location>
    </subcellularLocation>
</comment>
<dbReference type="InterPro" id="IPR002083">
    <property type="entry name" value="MATH/TRAF_dom"/>
</dbReference>
<keyword evidence="9" id="KW-1185">Reference proteome</keyword>
<evidence type="ECO:0000259" key="6">
    <source>
        <dbReference type="PROSITE" id="PS50097"/>
    </source>
</evidence>
<dbReference type="Gene3D" id="1.25.40.420">
    <property type="match status" value="1"/>
</dbReference>
<dbReference type="PROSITE" id="PS50097">
    <property type="entry name" value="BTB"/>
    <property type="match status" value="1"/>
</dbReference>
<gene>
    <name evidence="8" type="ORF">HPB48_017720</name>
</gene>
<dbReference type="Proteomes" id="UP000821853">
    <property type="component" value="Chromosome 10"/>
</dbReference>
<comment type="similarity">
    <text evidence="3">Belongs to the Tdpoz family.</text>
</comment>
<dbReference type="OrthoDB" id="6418792at2759"/>
<organism evidence="8 9">
    <name type="scientific">Haemaphysalis longicornis</name>
    <name type="common">Bush tick</name>
    <dbReference type="NCBI Taxonomy" id="44386"/>
    <lineage>
        <taxon>Eukaryota</taxon>
        <taxon>Metazoa</taxon>
        <taxon>Ecdysozoa</taxon>
        <taxon>Arthropoda</taxon>
        <taxon>Chelicerata</taxon>
        <taxon>Arachnida</taxon>
        <taxon>Acari</taxon>
        <taxon>Parasitiformes</taxon>
        <taxon>Ixodida</taxon>
        <taxon>Ixodoidea</taxon>
        <taxon>Ixodidae</taxon>
        <taxon>Haemaphysalinae</taxon>
        <taxon>Haemaphysalis</taxon>
    </lineage>
</organism>
<feature type="domain" description="MATH" evidence="7">
    <location>
        <begin position="126"/>
        <end position="255"/>
    </location>
</feature>
<name>A0A9J6FNW1_HAELO</name>
<dbReference type="Gene3D" id="2.60.210.10">
    <property type="entry name" value="Apoptosis, Tumor Necrosis Factor Receptor Associated Protein 2, Chain A"/>
    <property type="match status" value="1"/>
</dbReference>
<feature type="domain" description="BTB" evidence="6">
    <location>
        <begin position="293"/>
        <end position="360"/>
    </location>
</feature>
<dbReference type="EMBL" id="JABSTR010000002">
    <property type="protein sequence ID" value="KAH9364555.1"/>
    <property type="molecule type" value="Genomic_DNA"/>
</dbReference>
<evidence type="ECO:0000256" key="5">
    <source>
        <dbReference type="ARBA" id="ARBA00023242"/>
    </source>
</evidence>
<sequence>MLLESPPGGATLRESLFCGGKAKFSSTKQLPPVKVSALWRGISYTSIARMRLRFKLKATKYRHECVRRRPLPAAPELVCLRVGAYCARFKTDQTPRGGVRLVLRMASRTMCKVTDITCETRVDVEKVSYTWTVRNFSLRREETGEKVVSSKFSMPKFLFSVPAWFLHLYPNGEDAESEGYVSLYLFRDSECSSLFYEYKLALLDKAKREVCVQKTTAPIPPGGRWGFSKFIEKDCLLKSAESLLVDDTLTIYCEVLSFCDSVYHRHGKAAEIHVPGCRLSQDLGHLLESRQFSDVILSVEGQEIHAHKGILAARSPVFAAMFKHEMKENELDRVQITDCDFEVLNEVVDFIYTGRAPKLDEMAEEVLFAADKYDLGRLKAMCEDVLCSKLSVETAAKILVLADMHSADQLRASALRFIKAHAALVAATDSWKMITTEKPQLVAEAFSALALGNVFPM</sequence>
<reference evidence="8 9" key="1">
    <citation type="journal article" date="2020" name="Cell">
        <title>Large-Scale Comparative Analyses of Tick Genomes Elucidate Their Genetic Diversity and Vector Capacities.</title>
        <authorList>
            <consortium name="Tick Genome and Microbiome Consortium (TIGMIC)"/>
            <person name="Jia N."/>
            <person name="Wang J."/>
            <person name="Shi W."/>
            <person name="Du L."/>
            <person name="Sun Y."/>
            <person name="Zhan W."/>
            <person name="Jiang J.F."/>
            <person name="Wang Q."/>
            <person name="Zhang B."/>
            <person name="Ji P."/>
            <person name="Bell-Sakyi L."/>
            <person name="Cui X.M."/>
            <person name="Yuan T.T."/>
            <person name="Jiang B.G."/>
            <person name="Yang W.F."/>
            <person name="Lam T.T."/>
            <person name="Chang Q.C."/>
            <person name="Ding S.J."/>
            <person name="Wang X.J."/>
            <person name="Zhu J.G."/>
            <person name="Ruan X.D."/>
            <person name="Zhao L."/>
            <person name="Wei J.T."/>
            <person name="Ye R.Z."/>
            <person name="Que T.C."/>
            <person name="Du C.H."/>
            <person name="Zhou Y.H."/>
            <person name="Cheng J.X."/>
            <person name="Dai P.F."/>
            <person name="Guo W.B."/>
            <person name="Han X.H."/>
            <person name="Huang E.J."/>
            <person name="Li L.F."/>
            <person name="Wei W."/>
            <person name="Gao Y.C."/>
            <person name="Liu J.Z."/>
            <person name="Shao H.Z."/>
            <person name="Wang X."/>
            <person name="Wang C.C."/>
            <person name="Yang T.C."/>
            <person name="Huo Q.B."/>
            <person name="Li W."/>
            <person name="Chen H.Y."/>
            <person name="Chen S.E."/>
            <person name="Zhou L.G."/>
            <person name="Ni X.B."/>
            <person name="Tian J.H."/>
            <person name="Sheng Y."/>
            <person name="Liu T."/>
            <person name="Pan Y.S."/>
            <person name="Xia L.Y."/>
            <person name="Li J."/>
            <person name="Zhao F."/>
            <person name="Cao W.C."/>
        </authorList>
    </citation>
    <scope>NUCLEOTIDE SEQUENCE [LARGE SCALE GENOMIC DNA]</scope>
    <source>
        <strain evidence="8">HaeL-2018</strain>
    </source>
</reference>
<evidence type="ECO:0000256" key="3">
    <source>
        <dbReference type="ARBA" id="ARBA00010846"/>
    </source>
</evidence>
<protein>
    <recommendedName>
        <fullName evidence="10">Speckle-type POZ protein</fullName>
    </recommendedName>
</protein>
<dbReference type="PROSITE" id="PS50144">
    <property type="entry name" value="MATH"/>
    <property type="match status" value="1"/>
</dbReference>
<dbReference type="InterPro" id="IPR008974">
    <property type="entry name" value="TRAF-like"/>
</dbReference>
<dbReference type="GO" id="GO:0005634">
    <property type="term" value="C:nucleus"/>
    <property type="evidence" value="ECO:0007669"/>
    <property type="project" value="UniProtKB-SubCell"/>
</dbReference>
<dbReference type="SUPFAM" id="SSF54695">
    <property type="entry name" value="POZ domain"/>
    <property type="match status" value="1"/>
</dbReference>
<dbReference type="SUPFAM" id="SSF49599">
    <property type="entry name" value="TRAF domain-like"/>
    <property type="match status" value="1"/>
</dbReference>
<dbReference type="Pfam" id="PF22486">
    <property type="entry name" value="MATH_2"/>
    <property type="match status" value="1"/>
</dbReference>
<dbReference type="InterPro" id="IPR011333">
    <property type="entry name" value="SKP1/BTB/POZ_sf"/>
</dbReference>
<keyword evidence="5" id="KW-0539">Nucleus</keyword>
<dbReference type="Pfam" id="PF24570">
    <property type="entry name" value="BACK_BPM_SPOP"/>
    <property type="match status" value="1"/>
</dbReference>
<evidence type="ECO:0000256" key="1">
    <source>
        <dbReference type="ARBA" id="ARBA00004123"/>
    </source>
</evidence>
<accession>A0A9J6FNW1</accession>
<dbReference type="Gene3D" id="3.30.710.10">
    <property type="entry name" value="Potassium Channel Kv1.1, Chain A"/>
    <property type="match status" value="1"/>
</dbReference>
<evidence type="ECO:0000313" key="8">
    <source>
        <dbReference type="EMBL" id="KAH9364555.1"/>
    </source>
</evidence>
<evidence type="ECO:0008006" key="10">
    <source>
        <dbReference type="Google" id="ProtNLM"/>
    </source>
</evidence>
<dbReference type="GO" id="GO:0030163">
    <property type="term" value="P:protein catabolic process"/>
    <property type="evidence" value="ECO:0007669"/>
    <property type="project" value="UniProtKB-ARBA"/>
</dbReference>
<evidence type="ECO:0000259" key="7">
    <source>
        <dbReference type="PROSITE" id="PS50144"/>
    </source>
</evidence>
<evidence type="ECO:0000256" key="2">
    <source>
        <dbReference type="ARBA" id="ARBA00004906"/>
    </source>
</evidence>
<comment type="caution">
    <text evidence="8">The sequence shown here is derived from an EMBL/GenBank/DDBJ whole genome shotgun (WGS) entry which is preliminary data.</text>
</comment>
<comment type="pathway">
    <text evidence="2">Protein modification; protein ubiquitination.</text>
</comment>
<dbReference type="InterPro" id="IPR000210">
    <property type="entry name" value="BTB/POZ_dom"/>
</dbReference>